<protein>
    <submittedName>
        <fullName evidence="1">Uncharacterized protein</fullName>
    </submittedName>
</protein>
<sequence length="381" mass="40687">MFGITSNLEIEELLENLKKNPIAPPPGKDKPSWHAGGIIEAGKGTVQGLADLVSHLDPREYTPDPLKKNTLALNPEETGWSGHITHSLGHGLSSFLAGGRLATLASSALRIAPIALSAGPLSLTTFAIGGAIALALAYGRRVYEDLRDDGVDAETATKAGMASGATGGLGALFNPFGKSVFGSVASSAGINLAASFIDKGATKKLLESNGYQHQADHIEMLDATSLAADIIIGGFFGYTHFKHKGETINIKPNPSDVDLAMGAKRDILAQHDLNSGVQMTNESSELYYRNFEKAQESFLKGEDFTINPQEAEQLTQGTLFHPSEPLPPAFENKLETFEAKIKALDDFTGSEALHPLKKDVQLVKNKIYETALACFYEHGGK</sequence>
<dbReference type="Proteomes" id="UP000236895">
    <property type="component" value="Unassembled WGS sequence"/>
</dbReference>
<comment type="caution">
    <text evidence="1">The sequence shown here is derived from an EMBL/GenBank/DDBJ whole genome shotgun (WGS) entry which is preliminary data.</text>
</comment>
<gene>
    <name evidence="1" type="ORF">C0030_006095</name>
</gene>
<evidence type="ECO:0000313" key="1">
    <source>
        <dbReference type="EMBL" id="RPD36755.1"/>
    </source>
</evidence>
<reference evidence="1 2" key="1">
    <citation type="submission" date="2018-11" db="EMBL/GenBank/DDBJ databases">
        <title>Genome Analysis of Haplotype D of Candidatus Liberibacter Solanacearum.</title>
        <authorList>
            <person name="Katsir L."/>
            <person name="Ruan Z."/>
            <person name="Santos Garcia D."/>
            <person name="Piasezky A."/>
            <person name="Jiang J."/>
            <person name="Sela N."/>
            <person name="Freilich S."/>
            <person name="Bahar O."/>
        </authorList>
    </citation>
    <scope>NUCLEOTIDE SEQUENCE [LARGE SCALE GENOMIC DNA]</scope>
    <source>
        <strain evidence="2">haplotype D1</strain>
    </source>
</reference>
<accession>A0A3R7QTW4</accession>
<organism evidence="1 2">
    <name type="scientific">Candidatus Liberibacter solanacearum</name>
    <dbReference type="NCBI Taxonomy" id="556287"/>
    <lineage>
        <taxon>Bacteria</taxon>
        <taxon>Pseudomonadati</taxon>
        <taxon>Pseudomonadota</taxon>
        <taxon>Alphaproteobacteria</taxon>
        <taxon>Hyphomicrobiales</taxon>
        <taxon>Rhizobiaceae</taxon>
        <taxon>Liberibacter</taxon>
    </lineage>
</organism>
<dbReference type="RefSeq" id="WP_103847104.1">
    <property type="nucleotide sequence ID" value="NZ_CAXYJJ010000013.1"/>
</dbReference>
<dbReference type="AlphaFoldDB" id="A0A3R7QTW4"/>
<dbReference type="EMBL" id="PKRU02000036">
    <property type="protein sequence ID" value="RPD36755.1"/>
    <property type="molecule type" value="Genomic_DNA"/>
</dbReference>
<evidence type="ECO:0000313" key="2">
    <source>
        <dbReference type="Proteomes" id="UP000236895"/>
    </source>
</evidence>
<proteinExistence type="predicted"/>
<name>A0A3R7QTW4_9HYPH</name>